<evidence type="ECO:0008006" key="4">
    <source>
        <dbReference type="Google" id="ProtNLM"/>
    </source>
</evidence>
<reference evidence="2 3" key="1">
    <citation type="submission" date="2022-04" db="EMBL/GenBank/DDBJ databases">
        <title>Genome sequence of soybean root-associated Caulobacter segnis RL271.</title>
        <authorList>
            <person name="Longley R."/>
            <person name="Bonito G."/>
            <person name="Trigodet F."/>
            <person name="Crosson S."/>
            <person name="Fiebig A."/>
        </authorList>
    </citation>
    <scope>NUCLEOTIDE SEQUENCE [LARGE SCALE GENOMIC DNA]</scope>
    <source>
        <strain evidence="2 3">RL271</strain>
    </source>
</reference>
<feature type="transmembrane region" description="Helical" evidence="1">
    <location>
        <begin position="204"/>
        <end position="231"/>
    </location>
</feature>
<dbReference type="Proteomes" id="UP001057520">
    <property type="component" value="Chromosome"/>
</dbReference>
<evidence type="ECO:0000313" key="3">
    <source>
        <dbReference type="Proteomes" id="UP001057520"/>
    </source>
</evidence>
<keyword evidence="1" id="KW-0812">Transmembrane</keyword>
<organism evidence="2 3">
    <name type="scientific">Caulobacter segnis</name>
    <dbReference type="NCBI Taxonomy" id="88688"/>
    <lineage>
        <taxon>Bacteria</taxon>
        <taxon>Pseudomonadati</taxon>
        <taxon>Pseudomonadota</taxon>
        <taxon>Alphaproteobacteria</taxon>
        <taxon>Caulobacterales</taxon>
        <taxon>Caulobacteraceae</taxon>
        <taxon>Caulobacter</taxon>
    </lineage>
</organism>
<dbReference type="EMBL" id="CP096040">
    <property type="protein sequence ID" value="USQ94682.1"/>
    <property type="molecule type" value="Genomic_DNA"/>
</dbReference>
<feature type="transmembrane region" description="Helical" evidence="1">
    <location>
        <begin position="21"/>
        <end position="45"/>
    </location>
</feature>
<feature type="transmembrane region" description="Helical" evidence="1">
    <location>
        <begin position="151"/>
        <end position="172"/>
    </location>
</feature>
<accession>A0ABY4ZPF9</accession>
<name>A0ABY4ZPF9_9CAUL</name>
<sequence length="295" mass="31040">MSVRPVDAALQGLRIMRRKPLPVLAWATFSLVMLPILGLFAKIVLGDEGRAALAGRMGSADPREILDLITHLGGVMVLLIAVALFLASVLQAAIIRSVIEPKNDRFAYLRLGKEELQLLIVSLITWAAALGVTVIPSGAVVLGASLLSGAAAGWFATLGALAVIGLSLWVAVRLSLLGPHAFSHHHIDLREAWIQTHGQFFRLLGMYVLSIILAALVSLIGTTISSVIGNVVGGGVDPTSGGDVVASHPRLILVLLANLLLAPIFLTLQTVILVAAPAKAFAQLNQDEIDAGLHD</sequence>
<protein>
    <recommendedName>
        <fullName evidence="4">Glycerophosphoryl diester phosphodiesterase membrane domain-containing protein</fullName>
    </recommendedName>
</protein>
<keyword evidence="3" id="KW-1185">Reference proteome</keyword>
<feature type="transmembrane region" description="Helical" evidence="1">
    <location>
        <begin position="116"/>
        <end position="139"/>
    </location>
</feature>
<proteinExistence type="predicted"/>
<evidence type="ECO:0000256" key="1">
    <source>
        <dbReference type="SAM" id="Phobius"/>
    </source>
</evidence>
<keyword evidence="1" id="KW-0472">Membrane</keyword>
<evidence type="ECO:0000313" key="2">
    <source>
        <dbReference type="EMBL" id="USQ94682.1"/>
    </source>
</evidence>
<feature type="transmembrane region" description="Helical" evidence="1">
    <location>
        <begin position="65"/>
        <end position="95"/>
    </location>
</feature>
<feature type="transmembrane region" description="Helical" evidence="1">
    <location>
        <begin position="251"/>
        <end position="276"/>
    </location>
</feature>
<keyword evidence="1" id="KW-1133">Transmembrane helix</keyword>
<gene>
    <name evidence="2" type="ORF">MZV50_19170</name>
</gene>